<feature type="transmembrane region" description="Helical" evidence="7">
    <location>
        <begin position="134"/>
        <end position="156"/>
    </location>
</feature>
<feature type="transmembrane region" description="Helical" evidence="7">
    <location>
        <begin position="27"/>
        <end position="49"/>
    </location>
</feature>
<dbReference type="InterPro" id="IPR001245">
    <property type="entry name" value="Ser-Thr/Tyr_kinase_cat_dom"/>
</dbReference>
<reference evidence="9" key="2">
    <citation type="submission" date="2020-01" db="EMBL/GenBank/DDBJ databases">
        <authorList>
            <person name="Korhonen P.K.K."/>
            <person name="Guangxu M.G."/>
            <person name="Wang T.W."/>
            <person name="Stroehlein A.J.S."/>
            <person name="Young N.D."/>
            <person name="Ang C.-S.A."/>
            <person name="Fernando D.W.F."/>
            <person name="Lu H.L."/>
            <person name="Taylor S.T."/>
            <person name="Ehtesham M.E.M."/>
            <person name="Najaraj S.H.N."/>
            <person name="Harsha G.H.G."/>
            <person name="Madugundu A.M."/>
            <person name="Renuse S.R."/>
            <person name="Holt D.H."/>
            <person name="Pandey A.P."/>
            <person name="Papenfuss A.P."/>
            <person name="Gasser R.B.G."/>
            <person name="Fischer K.F."/>
        </authorList>
    </citation>
    <scope>NUCLEOTIDE SEQUENCE</scope>
    <source>
        <strain evidence="9">SSS_KF_BRIS2020</strain>
    </source>
</reference>
<dbReference type="PROSITE" id="PS00109">
    <property type="entry name" value="PROTEIN_KINASE_TYR"/>
    <property type="match status" value="1"/>
</dbReference>
<dbReference type="GO" id="GO:0005524">
    <property type="term" value="F:ATP binding"/>
    <property type="evidence" value="ECO:0007669"/>
    <property type="project" value="UniProtKB-KW"/>
</dbReference>
<keyword evidence="5" id="KW-0829">Tyrosine-protein kinase</keyword>
<organism evidence="9">
    <name type="scientific">Sarcoptes scabiei</name>
    <name type="common">Itch mite</name>
    <name type="synonym">Acarus scabiei</name>
    <dbReference type="NCBI Taxonomy" id="52283"/>
    <lineage>
        <taxon>Eukaryota</taxon>
        <taxon>Metazoa</taxon>
        <taxon>Ecdysozoa</taxon>
        <taxon>Arthropoda</taxon>
        <taxon>Chelicerata</taxon>
        <taxon>Arachnida</taxon>
        <taxon>Acari</taxon>
        <taxon>Acariformes</taxon>
        <taxon>Sarcoptiformes</taxon>
        <taxon>Astigmata</taxon>
        <taxon>Psoroptidia</taxon>
        <taxon>Sarcoptoidea</taxon>
        <taxon>Sarcoptidae</taxon>
        <taxon>Sarcoptinae</taxon>
        <taxon>Sarcoptes</taxon>
    </lineage>
</organism>
<proteinExistence type="predicted"/>
<evidence type="ECO:0000313" key="9">
    <source>
        <dbReference type="EMBL" id="KAF7489102.1"/>
    </source>
</evidence>
<dbReference type="CDD" id="cd00192">
    <property type="entry name" value="PTKc"/>
    <property type="match status" value="1"/>
</dbReference>
<keyword evidence="7" id="KW-0472">Membrane</keyword>
<name>A0A834V994_SARSC</name>
<dbReference type="Pfam" id="PF07714">
    <property type="entry name" value="PK_Tyr_Ser-Thr"/>
    <property type="match status" value="1"/>
</dbReference>
<dbReference type="EnsemblMetazoa" id="SSS_6615s_mrna">
    <property type="protein sequence ID" value="KAF7489102.1"/>
    <property type="gene ID" value="SSS_6615"/>
</dbReference>
<dbReference type="InterPro" id="IPR050122">
    <property type="entry name" value="RTK"/>
</dbReference>
<evidence type="ECO:0000259" key="8">
    <source>
        <dbReference type="PROSITE" id="PS50011"/>
    </source>
</evidence>
<keyword evidence="7" id="KW-0812">Transmembrane</keyword>
<dbReference type="InterPro" id="IPR000719">
    <property type="entry name" value="Prot_kinase_dom"/>
</dbReference>
<dbReference type="Proteomes" id="UP000070412">
    <property type="component" value="Unassembled WGS sequence"/>
</dbReference>
<dbReference type="PROSITE" id="PS50011">
    <property type="entry name" value="PROTEIN_KINASE_DOM"/>
    <property type="match status" value="1"/>
</dbReference>
<dbReference type="EMBL" id="WVUK01000065">
    <property type="protein sequence ID" value="KAF7489102.1"/>
    <property type="molecule type" value="Genomic_DNA"/>
</dbReference>
<evidence type="ECO:0000256" key="1">
    <source>
        <dbReference type="ARBA" id="ARBA00022679"/>
    </source>
</evidence>
<evidence type="ECO:0000256" key="7">
    <source>
        <dbReference type="SAM" id="Phobius"/>
    </source>
</evidence>
<sequence length="707" mass="82766">MNENNEIVSLLLFDAIKMFPNRVEPKLFTSVSFLYLFWLSLNILLGQVWTDDLVRPQPQYNQDANHLNSTSNVIESLPIRDAQDKHHFIDSNHSDRVYLVKGSIPSNLIKNESIDLDRFKSGQQSETSTIQTSFHVYFIFFIGIMPACIGAMVWWLQNRLFRRSKCCCTKSSNDSSSRFNRSDSSFDRESEIEDSFRRVHNHRDEAIRPVATATKSKKFFHLNNLYRTIDRPIHHQHQHLHNHHHHHDHGRLSSYFASLTPINNGEENDPNPLRQENYHHHRQHQRCSNDSNRNRSIYSLELPRNSLEMIEILGEGNFGQVWKAKSNHRKYLNCGLIKQKHRRKKQSDNYVQNDDDDADWRLVAVKTIKVNAGSEYYQRQSDLLKELDIMVQLGSHPNVVRLLGCCTENVPYYIVMEFVSQGKLLTYLRKHRDDYQELNDYLKSTKPFINNANNYMSYYLINGRSKRFNNSDDNHHHKHEDNDANNNNKDDDGLQNSSLTMMKFNRNSFLTASDLVHFAYQISKGMEFISNHGIIHRDLAVRNILIDDNKNCKVADFGLSRSIRDKDCGLYEMKHGGQMPVRWMSPEALTMGLFSIKSDVWAFGIVLWEIVTLGSTPYIGMNASEVINFIRQGNVCTQPEHCNDDLYDLMRSCWAYKSEDRYTFTQIKNQLWKMILAIKEDRGNYIDLENFNNSLYYFSTEMPNEKI</sequence>
<evidence type="ECO:0000313" key="11">
    <source>
        <dbReference type="Proteomes" id="UP000070412"/>
    </source>
</evidence>
<feature type="region of interest" description="Disordered" evidence="6">
    <location>
        <begin position="469"/>
        <end position="496"/>
    </location>
</feature>
<accession>A0A834V994</accession>
<dbReference type="InterPro" id="IPR020635">
    <property type="entry name" value="Tyr_kinase_cat_dom"/>
</dbReference>
<gene>
    <name evidence="9" type="ORF">SSS_6615</name>
</gene>
<keyword evidence="11" id="KW-1185">Reference proteome</keyword>
<dbReference type="InterPro" id="IPR008266">
    <property type="entry name" value="Tyr_kinase_AS"/>
</dbReference>
<dbReference type="AlphaFoldDB" id="A0A834V994"/>
<evidence type="ECO:0000256" key="5">
    <source>
        <dbReference type="ARBA" id="ARBA00023137"/>
    </source>
</evidence>
<evidence type="ECO:0000256" key="2">
    <source>
        <dbReference type="ARBA" id="ARBA00022741"/>
    </source>
</evidence>
<evidence type="ECO:0000256" key="3">
    <source>
        <dbReference type="ARBA" id="ARBA00022777"/>
    </source>
</evidence>
<dbReference type="FunFam" id="1.10.510.10:FF:000554">
    <property type="entry name" value="Predicted protein"/>
    <property type="match status" value="1"/>
</dbReference>
<dbReference type="PANTHER" id="PTHR24416:SF481">
    <property type="entry name" value="TIE-LIKE RECEPTOR TYROSINE KINASE"/>
    <property type="match status" value="1"/>
</dbReference>
<keyword evidence="9" id="KW-0675">Receptor</keyword>
<keyword evidence="1" id="KW-0808">Transferase</keyword>
<evidence type="ECO:0000313" key="10">
    <source>
        <dbReference type="EnsemblMetazoa" id="KAF7489102.1"/>
    </source>
</evidence>
<dbReference type="Gene3D" id="1.10.510.10">
    <property type="entry name" value="Transferase(Phosphotransferase) domain 1"/>
    <property type="match status" value="1"/>
</dbReference>
<keyword evidence="2" id="KW-0547">Nucleotide-binding</keyword>
<evidence type="ECO:0000256" key="6">
    <source>
        <dbReference type="SAM" id="MobiDB-lite"/>
    </source>
</evidence>
<evidence type="ECO:0000256" key="4">
    <source>
        <dbReference type="ARBA" id="ARBA00022840"/>
    </source>
</evidence>
<feature type="region of interest" description="Disordered" evidence="6">
    <location>
        <begin position="263"/>
        <end position="292"/>
    </location>
</feature>
<dbReference type="GO" id="GO:0007169">
    <property type="term" value="P:cell surface receptor protein tyrosine kinase signaling pathway"/>
    <property type="evidence" value="ECO:0007669"/>
    <property type="project" value="TreeGrafter"/>
</dbReference>
<dbReference type="Gene3D" id="3.30.200.20">
    <property type="entry name" value="Phosphorylase Kinase, domain 1"/>
    <property type="match status" value="1"/>
</dbReference>
<protein>
    <submittedName>
        <fullName evidence="9">Tyrosine kinase receptor Cad96Ca</fullName>
    </submittedName>
</protein>
<keyword evidence="3 9" id="KW-0418">Kinase</keyword>
<dbReference type="SMART" id="SM00219">
    <property type="entry name" value="TyrKc"/>
    <property type="match status" value="1"/>
</dbReference>
<dbReference type="PANTHER" id="PTHR24416">
    <property type="entry name" value="TYROSINE-PROTEIN KINASE RECEPTOR"/>
    <property type="match status" value="1"/>
</dbReference>
<dbReference type="InterPro" id="IPR011009">
    <property type="entry name" value="Kinase-like_dom_sf"/>
</dbReference>
<dbReference type="GO" id="GO:0043235">
    <property type="term" value="C:receptor complex"/>
    <property type="evidence" value="ECO:0007669"/>
    <property type="project" value="TreeGrafter"/>
</dbReference>
<dbReference type="GO" id="GO:0004714">
    <property type="term" value="F:transmembrane receptor protein tyrosine kinase activity"/>
    <property type="evidence" value="ECO:0007669"/>
    <property type="project" value="TreeGrafter"/>
</dbReference>
<dbReference type="OrthoDB" id="3256376at2759"/>
<dbReference type="SUPFAM" id="SSF56112">
    <property type="entry name" value="Protein kinase-like (PK-like)"/>
    <property type="match status" value="1"/>
</dbReference>
<dbReference type="GO" id="GO:0005886">
    <property type="term" value="C:plasma membrane"/>
    <property type="evidence" value="ECO:0007669"/>
    <property type="project" value="TreeGrafter"/>
</dbReference>
<reference evidence="10" key="3">
    <citation type="submission" date="2022-06" db="UniProtKB">
        <authorList>
            <consortium name="EnsemblMetazoa"/>
        </authorList>
    </citation>
    <scope>IDENTIFICATION</scope>
</reference>
<feature type="domain" description="Protein kinase" evidence="8">
    <location>
        <begin position="307"/>
        <end position="673"/>
    </location>
</feature>
<feature type="compositionally biased region" description="Basic and acidic residues" evidence="6">
    <location>
        <begin position="469"/>
        <end position="492"/>
    </location>
</feature>
<reference evidence="11" key="1">
    <citation type="journal article" date="2020" name="PLoS Negl. Trop. Dis.">
        <title>High-quality nuclear genome for Sarcoptes scabiei-A critical resource for a neglected parasite.</title>
        <authorList>
            <person name="Korhonen P.K."/>
            <person name="Gasser R.B."/>
            <person name="Ma G."/>
            <person name="Wang T."/>
            <person name="Stroehlein A.J."/>
            <person name="Young N.D."/>
            <person name="Ang C.S."/>
            <person name="Fernando D.D."/>
            <person name="Lu H.C."/>
            <person name="Taylor S."/>
            <person name="Reynolds S.L."/>
            <person name="Mofiz E."/>
            <person name="Najaraj S.H."/>
            <person name="Gowda H."/>
            <person name="Madugundu A."/>
            <person name="Renuse S."/>
            <person name="Holt D."/>
            <person name="Pandey A."/>
            <person name="Papenfuss A.T."/>
            <person name="Fischer K."/>
        </authorList>
    </citation>
    <scope>NUCLEOTIDE SEQUENCE [LARGE SCALE GENOMIC DNA]</scope>
</reference>
<keyword evidence="7" id="KW-1133">Transmembrane helix</keyword>
<keyword evidence="4" id="KW-0067">ATP-binding</keyword>